<sequence>MALNAFLDESVATSDKGARLLSVKCIHRNRPAFA</sequence>
<gene>
    <name evidence="1" type="ORF">J2793_004625</name>
</gene>
<evidence type="ECO:0000313" key="2">
    <source>
        <dbReference type="Proteomes" id="UP001229486"/>
    </source>
</evidence>
<proteinExistence type="predicted"/>
<protein>
    <recommendedName>
        <fullName evidence="3">DUF3800 domain-containing protein</fullName>
    </recommendedName>
</protein>
<name>A0AB73IGU8_9BURK</name>
<comment type="caution">
    <text evidence="1">The sequence shown here is derived from an EMBL/GenBank/DDBJ whole genome shotgun (WGS) entry which is preliminary data.</text>
</comment>
<dbReference type="AlphaFoldDB" id="A0AB73IGU8"/>
<organism evidence="1 2">
    <name type="scientific">Paraburkholderia caledonica</name>
    <dbReference type="NCBI Taxonomy" id="134536"/>
    <lineage>
        <taxon>Bacteria</taxon>
        <taxon>Pseudomonadati</taxon>
        <taxon>Pseudomonadota</taxon>
        <taxon>Betaproteobacteria</taxon>
        <taxon>Burkholderiales</taxon>
        <taxon>Burkholderiaceae</taxon>
        <taxon>Paraburkholderia</taxon>
    </lineage>
</organism>
<accession>A0AB73IGU8</accession>
<dbReference type="EMBL" id="JAURTK010000005">
    <property type="protein sequence ID" value="MDP9649159.1"/>
    <property type="molecule type" value="Genomic_DNA"/>
</dbReference>
<evidence type="ECO:0000313" key="1">
    <source>
        <dbReference type="EMBL" id="MDP9649159.1"/>
    </source>
</evidence>
<dbReference type="Proteomes" id="UP001229486">
    <property type="component" value="Unassembled WGS sequence"/>
</dbReference>
<reference evidence="1" key="1">
    <citation type="submission" date="2023-07" db="EMBL/GenBank/DDBJ databases">
        <title>Sorghum-associated microbial communities from plants grown in Nebraska, USA.</title>
        <authorList>
            <person name="Schachtman D."/>
        </authorList>
    </citation>
    <scope>NUCLEOTIDE SEQUENCE</scope>
    <source>
        <strain evidence="1">DS1061</strain>
    </source>
</reference>
<evidence type="ECO:0008006" key="3">
    <source>
        <dbReference type="Google" id="ProtNLM"/>
    </source>
</evidence>